<name>A0A2M7E787_9BACT</name>
<accession>A0A2M7E787</accession>
<dbReference type="InterPro" id="IPR041633">
    <property type="entry name" value="Polbeta"/>
</dbReference>
<dbReference type="AlphaFoldDB" id="A0A2M7E787"/>
<protein>
    <recommendedName>
        <fullName evidence="5">Polymerase beta nucleotidyltransferase domain-containing protein</fullName>
    </recommendedName>
</protein>
<evidence type="ECO:0000256" key="4">
    <source>
        <dbReference type="ARBA" id="ARBA00024207"/>
    </source>
</evidence>
<organism evidence="6 7">
    <name type="scientific">bacterium (Candidatus Ratteibacteria) CG01_land_8_20_14_3_00_40_19</name>
    <dbReference type="NCBI Taxonomy" id="2014290"/>
    <lineage>
        <taxon>Bacteria</taxon>
        <taxon>Candidatus Ratteibacteria</taxon>
    </lineage>
</organism>
<evidence type="ECO:0000259" key="5">
    <source>
        <dbReference type="Pfam" id="PF18765"/>
    </source>
</evidence>
<dbReference type="InterPro" id="IPR008201">
    <property type="entry name" value="HepT-like"/>
</dbReference>
<dbReference type="PANTHER" id="PTHR43852:SF3">
    <property type="entry name" value="NUCLEOTIDYLTRANSFERASE"/>
    <property type="match status" value="1"/>
</dbReference>
<evidence type="ECO:0000256" key="2">
    <source>
        <dbReference type="ARBA" id="ARBA00022722"/>
    </source>
</evidence>
<gene>
    <name evidence="6" type="ORF">COS11_06570</name>
</gene>
<dbReference type="Pfam" id="PF18765">
    <property type="entry name" value="Polbeta"/>
    <property type="match status" value="1"/>
</dbReference>
<dbReference type="SUPFAM" id="SSF81301">
    <property type="entry name" value="Nucleotidyltransferase"/>
    <property type="match status" value="1"/>
</dbReference>
<proteinExistence type="inferred from homology"/>
<dbReference type="GO" id="GO:0004540">
    <property type="term" value="F:RNA nuclease activity"/>
    <property type="evidence" value="ECO:0007669"/>
    <property type="project" value="InterPro"/>
</dbReference>
<comment type="caution">
    <text evidence="6">The sequence shown here is derived from an EMBL/GenBank/DDBJ whole genome shotgun (WGS) entry which is preliminary data.</text>
</comment>
<comment type="similarity">
    <text evidence="4">Belongs to the HepT RNase toxin family.</text>
</comment>
<dbReference type="PANTHER" id="PTHR43852">
    <property type="entry name" value="NUCLEOTIDYLTRANSFERASE"/>
    <property type="match status" value="1"/>
</dbReference>
<dbReference type="Gene3D" id="3.30.460.10">
    <property type="entry name" value="Beta Polymerase, domain 2"/>
    <property type="match status" value="1"/>
</dbReference>
<dbReference type="NCBIfam" id="NF047752">
    <property type="entry name" value="MntA_antitoxin"/>
    <property type="match status" value="1"/>
</dbReference>
<dbReference type="GO" id="GO:0110001">
    <property type="term" value="C:toxin-antitoxin complex"/>
    <property type="evidence" value="ECO:0007669"/>
    <property type="project" value="InterPro"/>
</dbReference>
<sequence length="277" mass="33453">MDKRIKLLKEYFEKQPSVILAFLFGSRVKGLDRKISDWDIAVYFKPEKYLELEAEREYQEEHKIWSDLVDILKTDDVDFLTLNRTAPELVFSILNSGVPLLIKDRDLYIELLCKTHYEAIDFREFAFDFWEIAERSKSLTKGDKFRILKRLKFLEKEWEEFDKFKKLTWLEYRSEPDQRRNVERWIENLVIAALDIAKIILAAKKELLPEGYKETLMYFGAEYFNESFGRSFSKFAEFRNILAHEYLDIKWRQIKNFIKEAEKLYPQFVEKVKKMSI</sequence>
<keyword evidence="2" id="KW-0540">Nuclease</keyword>
<evidence type="ECO:0000313" key="7">
    <source>
        <dbReference type="Proteomes" id="UP000228886"/>
    </source>
</evidence>
<dbReference type="Proteomes" id="UP000228886">
    <property type="component" value="Unassembled WGS sequence"/>
</dbReference>
<feature type="domain" description="Polymerase beta nucleotidyltransferase" evidence="5">
    <location>
        <begin position="8"/>
        <end position="105"/>
    </location>
</feature>
<evidence type="ECO:0000256" key="1">
    <source>
        <dbReference type="ARBA" id="ARBA00022649"/>
    </source>
</evidence>
<dbReference type="InterPro" id="IPR037038">
    <property type="entry name" value="HepT-like_sf"/>
</dbReference>
<dbReference type="EMBL" id="PETL01000314">
    <property type="protein sequence ID" value="PIV63607.1"/>
    <property type="molecule type" value="Genomic_DNA"/>
</dbReference>
<evidence type="ECO:0000313" key="6">
    <source>
        <dbReference type="EMBL" id="PIV63607.1"/>
    </source>
</evidence>
<dbReference type="CDD" id="cd05403">
    <property type="entry name" value="NT_KNTase_like"/>
    <property type="match status" value="1"/>
</dbReference>
<reference evidence="7" key="1">
    <citation type="submission" date="2017-09" db="EMBL/GenBank/DDBJ databases">
        <title>Depth-based differentiation of microbial function through sediment-hosted aquifers and enrichment of novel symbionts in the deep terrestrial subsurface.</title>
        <authorList>
            <person name="Probst A.J."/>
            <person name="Ladd B."/>
            <person name="Jarett J.K."/>
            <person name="Geller-Mcgrath D.E."/>
            <person name="Sieber C.M.K."/>
            <person name="Emerson J.B."/>
            <person name="Anantharaman K."/>
            <person name="Thomas B.C."/>
            <person name="Malmstrom R."/>
            <person name="Stieglmeier M."/>
            <person name="Klingl A."/>
            <person name="Woyke T."/>
            <person name="Ryan C.M."/>
            <person name="Banfield J.F."/>
        </authorList>
    </citation>
    <scope>NUCLEOTIDE SEQUENCE [LARGE SCALE GENOMIC DNA]</scope>
</reference>
<evidence type="ECO:0000256" key="3">
    <source>
        <dbReference type="ARBA" id="ARBA00022801"/>
    </source>
</evidence>
<dbReference type="InterPro" id="IPR052930">
    <property type="entry name" value="TA_antitoxin_MntA"/>
</dbReference>
<keyword evidence="1" id="KW-1277">Toxin-antitoxin system</keyword>
<dbReference type="Gene3D" id="1.20.120.580">
    <property type="entry name" value="bsu32300-like"/>
    <property type="match status" value="1"/>
</dbReference>
<dbReference type="GO" id="GO:0016787">
    <property type="term" value="F:hydrolase activity"/>
    <property type="evidence" value="ECO:0007669"/>
    <property type="project" value="UniProtKB-KW"/>
</dbReference>
<dbReference type="InterPro" id="IPR043519">
    <property type="entry name" value="NT_sf"/>
</dbReference>
<dbReference type="Pfam" id="PF01934">
    <property type="entry name" value="HepT-like"/>
    <property type="match status" value="1"/>
</dbReference>
<keyword evidence="3" id="KW-0378">Hydrolase</keyword>